<sequence length="120" mass="13106">MCYGPPPKLANRDVPFHWSDLGLSSRPRSTPKDQNTLDQPQAHELRSAHSPRSQSLPRGAYQRGGHHAPLAELVRPTSARLPRVPCSSISSTLSRASHLLSASLPESAIQLIRTMATLEP</sequence>
<evidence type="ECO:0000313" key="3">
    <source>
        <dbReference type="Proteomes" id="UP000324748"/>
    </source>
</evidence>
<keyword evidence="3" id="KW-1185">Reference proteome</keyword>
<dbReference type="EMBL" id="VSWC01000144">
    <property type="protein sequence ID" value="KAA1078146.1"/>
    <property type="molecule type" value="Genomic_DNA"/>
</dbReference>
<protein>
    <submittedName>
        <fullName evidence="2">Uncharacterized protein</fullName>
    </submittedName>
</protein>
<gene>
    <name evidence="2" type="ORF">PGT21_029397</name>
</gene>
<reference evidence="2 3" key="1">
    <citation type="submission" date="2019-05" db="EMBL/GenBank/DDBJ databases">
        <title>Emergence of the Ug99 lineage of the wheat stem rust pathogen through somatic hybridization.</title>
        <authorList>
            <person name="Li F."/>
            <person name="Upadhyaya N.M."/>
            <person name="Sperschneider J."/>
            <person name="Matny O."/>
            <person name="Nguyen-Phuc H."/>
            <person name="Mago R."/>
            <person name="Raley C."/>
            <person name="Miller M.E."/>
            <person name="Silverstein K.A.T."/>
            <person name="Henningsen E."/>
            <person name="Hirsch C.D."/>
            <person name="Visser B."/>
            <person name="Pretorius Z.A."/>
            <person name="Steffenson B.J."/>
            <person name="Schwessinger B."/>
            <person name="Dodds P.N."/>
            <person name="Figueroa M."/>
        </authorList>
    </citation>
    <scope>NUCLEOTIDE SEQUENCE [LARGE SCALE GENOMIC DNA]</scope>
    <source>
        <strain evidence="2">21-0</strain>
    </source>
</reference>
<evidence type="ECO:0000256" key="1">
    <source>
        <dbReference type="SAM" id="MobiDB-lite"/>
    </source>
</evidence>
<evidence type="ECO:0000313" key="2">
    <source>
        <dbReference type="EMBL" id="KAA1078146.1"/>
    </source>
</evidence>
<proteinExistence type="predicted"/>
<accession>A0A5B0MQ45</accession>
<name>A0A5B0MQ45_PUCGR</name>
<dbReference type="AlphaFoldDB" id="A0A5B0MQ45"/>
<dbReference type="Proteomes" id="UP000324748">
    <property type="component" value="Unassembled WGS sequence"/>
</dbReference>
<organism evidence="2 3">
    <name type="scientific">Puccinia graminis f. sp. tritici</name>
    <dbReference type="NCBI Taxonomy" id="56615"/>
    <lineage>
        <taxon>Eukaryota</taxon>
        <taxon>Fungi</taxon>
        <taxon>Dikarya</taxon>
        <taxon>Basidiomycota</taxon>
        <taxon>Pucciniomycotina</taxon>
        <taxon>Pucciniomycetes</taxon>
        <taxon>Pucciniales</taxon>
        <taxon>Pucciniaceae</taxon>
        <taxon>Puccinia</taxon>
    </lineage>
</organism>
<comment type="caution">
    <text evidence="2">The sequence shown here is derived from an EMBL/GenBank/DDBJ whole genome shotgun (WGS) entry which is preliminary data.</text>
</comment>
<feature type="compositionally biased region" description="Polar residues" evidence="1">
    <location>
        <begin position="26"/>
        <end position="39"/>
    </location>
</feature>
<feature type="region of interest" description="Disordered" evidence="1">
    <location>
        <begin position="1"/>
        <end position="70"/>
    </location>
</feature>